<keyword evidence="1" id="KW-1133">Transmembrane helix</keyword>
<keyword evidence="1" id="KW-0472">Membrane</keyword>
<feature type="transmembrane region" description="Helical" evidence="1">
    <location>
        <begin position="12"/>
        <end position="30"/>
    </location>
</feature>
<sequence>METQKQLRFAQSGIVSFGLSVALLIVVRALQQLKPILDAWLLIGVGTLAYALGYAAQLIQSRGKPRSELALTLSDLGFVLTLIWLIVLGAISLLSRRFEASALAALAVVYLVLSALIMGIGSAGGRLMQGLAANIAAVRAAPAQPIGLPRVARRALQLIFSGVGRLWRLVQRAIAYLIVLVVTAPFFAMRALVLSVKALKHCLVQVQEKIS</sequence>
<organism evidence="2 3">
    <name type="scientific">Candidatus Thermofonsia Clade 1 bacterium</name>
    <dbReference type="NCBI Taxonomy" id="2364210"/>
    <lineage>
        <taxon>Bacteria</taxon>
        <taxon>Bacillati</taxon>
        <taxon>Chloroflexota</taxon>
        <taxon>Candidatus Thermofontia</taxon>
        <taxon>Candidatus Thermofonsia Clade 1</taxon>
    </lineage>
</organism>
<feature type="transmembrane region" description="Helical" evidence="1">
    <location>
        <begin position="37"/>
        <end position="56"/>
    </location>
</feature>
<accession>A0A2M8PAE7</accession>
<dbReference type="AlphaFoldDB" id="A0A2M8PAE7"/>
<name>A0A2M8PAE7_9CHLR</name>
<gene>
    <name evidence="2" type="ORF">CUN49_15205</name>
</gene>
<evidence type="ECO:0000313" key="3">
    <source>
        <dbReference type="Proteomes" id="UP000229681"/>
    </source>
</evidence>
<dbReference type="EMBL" id="PGTM01000351">
    <property type="protein sequence ID" value="PJF34533.1"/>
    <property type="molecule type" value="Genomic_DNA"/>
</dbReference>
<proteinExistence type="predicted"/>
<dbReference type="Proteomes" id="UP000229681">
    <property type="component" value="Unassembled WGS sequence"/>
</dbReference>
<evidence type="ECO:0000313" key="2">
    <source>
        <dbReference type="EMBL" id="PJF34533.1"/>
    </source>
</evidence>
<protein>
    <submittedName>
        <fullName evidence="2">Uncharacterized protein</fullName>
    </submittedName>
</protein>
<comment type="caution">
    <text evidence="2">The sequence shown here is derived from an EMBL/GenBank/DDBJ whole genome shotgun (WGS) entry which is preliminary data.</text>
</comment>
<reference evidence="2 3" key="1">
    <citation type="submission" date="2017-11" db="EMBL/GenBank/DDBJ databases">
        <title>Evolution of Phototrophy in the Chloroflexi Phylum Driven by Horizontal Gene Transfer.</title>
        <authorList>
            <person name="Ward L.M."/>
            <person name="Hemp J."/>
            <person name="Shih P.M."/>
            <person name="Mcglynn S.E."/>
            <person name="Fischer W."/>
        </authorList>
    </citation>
    <scope>NUCLEOTIDE SEQUENCE [LARGE SCALE GENOMIC DNA]</scope>
    <source>
        <strain evidence="2">JP3_13</strain>
    </source>
</reference>
<feature type="transmembrane region" description="Helical" evidence="1">
    <location>
        <begin position="76"/>
        <end position="95"/>
    </location>
</feature>
<evidence type="ECO:0000256" key="1">
    <source>
        <dbReference type="SAM" id="Phobius"/>
    </source>
</evidence>
<feature type="transmembrane region" description="Helical" evidence="1">
    <location>
        <begin position="102"/>
        <end position="121"/>
    </location>
</feature>
<keyword evidence="1" id="KW-0812">Transmembrane</keyword>
<feature type="transmembrane region" description="Helical" evidence="1">
    <location>
        <begin position="173"/>
        <end position="193"/>
    </location>
</feature>